<feature type="domain" description="Glycosyl transferase family 1" evidence="5">
    <location>
        <begin position="175"/>
        <end position="332"/>
    </location>
</feature>
<dbReference type="CDD" id="cd03801">
    <property type="entry name" value="GT4_PimA-like"/>
    <property type="match status" value="1"/>
</dbReference>
<dbReference type="SUPFAM" id="SSF53756">
    <property type="entry name" value="UDP-Glycosyltransferase/glycogen phosphorylase"/>
    <property type="match status" value="1"/>
</dbReference>
<evidence type="ECO:0000256" key="1">
    <source>
        <dbReference type="ARBA" id="ARBA00009481"/>
    </source>
</evidence>
<evidence type="ECO:0000313" key="8">
    <source>
        <dbReference type="Proteomes" id="UP001140979"/>
    </source>
</evidence>
<dbReference type="Proteomes" id="UP001239257">
    <property type="component" value="Chromosome 1"/>
</dbReference>
<dbReference type="EMBL" id="JAKNBA010000018">
    <property type="protein sequence ID" value="MDE1242749.1"/>
    <property type="molecule type" value="Genomic_DNA"/>
</dbReference>
<dbReference type="EMBL" id="CP118709">
    <property type="protein sequence ID" value="WGK82165.1"/>
    <property type="molecule type" value="Genomic_DNA"/>
</dbReference>
<dbReference type="PANTHER" id="PTHR12526">
    <property type="entry name" value="GLYCOSYLTRANSFERASE"/>
    <property type="match status" value="1"/>
</dbReference>
<comment type="similarity">
    <text evidence="1">Belongs to the glycosyltransferase group 1 family. Glycosyltransferase 4 subfamily.</text>
</comment>
<evidence type="ECO:0000313" key="6">
    <source>
        <dbReference type="EMBL" id="MDE1242749.1"/>
    </source>
</evidence>
<evidence type="ECO:0000256" key="3">
    <source>
        <dbReference type="ARBA" id="ARBA00022679"/>
    </source>
</evidence>
<dbReference type="AlphaFoldDB" id="A0A7X6N6P7"/>
<organism evidence="6 8">
    <name type="scientific">Vibrio aestuarianus</name>
    <dbReference type="NCBI Taxonomy" id="28171"/>
    <lineage>
        <taxon>Bacteria</taxon>
        <taxon>Pseudomonadati</taxon>
        <taxon>Pseudomonadota</taxon>
        <taxon>Gammaproteobacteria</taxon>
        <taxon>Vibrionales</taxon>
        <taxon>Vibrionaceae</taxon>
        <taxon>Vibrio</taxon>
    </lineage>
</organism>
<reference evidence="6" key="1">
    <citation type="submission" date="2022-02" db="EMBL/GenBank/DDBJ databases">
        <title>Emergence and expansion in Europe of a Vibrio aestuarianus clonal complex pathogenic for oysters.</title>
        <authorList>
            <person name="Mesnil A."/>
            <person name="Travers M.-A."/>
        </authorList>
    </citation>
    <scope>NUCLEOTIDE SEQUENCE</scope>
    <source>
        <strain evidence="6">19_064_11T1</strain>
        <strain evidence="7">U29</strain>
    </source>
</reference>
<keyword evidence="3" id="KW-0808">Transferase</keyword>
<sequence length="359" mass="39888">MKQKINLTVATDLNGQGGIATVLNVYKESGFFANNNVKLISTHSTKNRFGKIGAFALFLLATIKLISYFIFYDIGLVHIHMASRGSYQRKSLLIRIAKAFKAKVILHLHGAEFRDFYANECDERKQAHIRHTFEICDVVIVLSTHWLAWANETLSKSDHVKVLYNAVPSLRLQRSNAQPGVIAFLGRVGPRKGALDLLHAFKIVKEVCPHALLKMAGDGNIAEYKQEAKTLGIDDSVEFLGWISGPGKMELLEITDVYCLPSYNEGFPMGILEAMSAEIAVVSSYAGGIPDAITNNIDGLLVEAGDIYNLSQALISLINNRDINRQFVISAKSKFEDRFSIKAIIPQLQNIYKEVLDTE</sequence>
<keyword evidence="2" id="KW-0328">Glycosyltransferase</keyword>
<feature type="transmembrane region" description="Helical" evidence="4">
    <location>
        <begin position="52"/>
        <end position="71"/>
    </location>
</feature>
<evidence type="ECO:0000259" key="5">
    <source>
        <dbReference type="Pfam" id="PF00534"/>
    </source>
</evidence>
<dbReference type="InterPro" id="IPR001296">
    <property type="entry name" value="Glyco_trans_1"/>
</dbReference>
<protein>
    <submittedName>
        <fullName evidence="6">Glycosyltransferase family 4 protein</fullName>
    </submittedName>
</protein>
<keyword evidence="4" id="KW-0812">Transmembrane</keyword>
<dbReference type="GO" id="GO:1901135">
    <property type="term" value="P:carbohydrate derivative metabolic process"/>
    <property type="evidence" value="ECO:0007669"/>
    <property type="project" value="UniProtKB-ARBA"/>
</dbReference>
<keyword evidence="4" id="KW-1133">Transmembrane helix</keyword>
<dbReference type="Gene3D" id="3.40.50.2000">
    <property type="entry name" value="Glycogen Phosphorylase B"/>
    <property type="match status" value="2"/>
</dbReference>
<keyword evidence="4" id="KW-0472">Membrane</keyword>
<gene>
    <name evidence="6" type="ORF">L9W94_11435</name>
    <name evidence="7" type="ORF">PYE51_02655</name>
</gene>
<evidence type="ECO:0000256" key="2">
    <source>
        <dbReference type="ARBA" id="ARBA00022676"/>
    </source>
</evidence>
<name>A0A7X6N6P7_9VIBR</name>
<evidence type="ECO:0000256" key="4">
    <source>
        <dbReference type="SAM" id="Phobius"/>
    </source>
</evidence>
<proteinExistence type="inferred from homology"/>
<dbReference type="RefSeq" id="WP_172532732.1">
    <property type="nucleotide sequence ID" value="NZ_CP118709.1"/>
</dbReference>
<dbReference type="PANTHER" id="PTHR12526:SF640">
    <property type="entry name" value="COLANIC ACID BIOSYNTHESIS GLYCOSYLTRANSFERASE WCAL-RELATED"/>
    <property type="match status" value="1"/>
</dbReference>
<dbReference type="GO" id="GO:0016757">
    <property type="term" value="F:glycosyltransferase activity"/>
    <property type="evidence" value="ECO:0007669"/>
    <property type="project" value="UniProtKB-KW"/>
</dbReference>
<evidence type="ECO:0000313" key="7">
    <source>
        <dbReference type="EMBL" id="WGK82165.1"/>
    </source>
</evidence>
<dbReference type="Proteomes" id="UP001140979">
    <property type="component" value="Unassembled WGS sequence"/>
</dbReference>
<dbReference type="Pfam" id="PF00534">
    <property type="entry name" value="Glycos_transf_1"/>
    <property type="match status" value="1"/>
</dbReference>
<accession>A0A7X6N6P7</accession>